<dbReference type="Proteomes" id="UP000476064">
    <property type="component" value="Chromosome"/>
</dbReference>
<dbReference type="InterPro" id="IPR000683">
    <property type="entry name" value="Gfo/Idh/MocA-like_OxRdtase_N"/>
</dbReference>
<dbReference type="RefSeq" id="WP_162358764.1">
    <property type="nucleotide sequence ID" value="NZ_CP048209.1"/>
</dbReference>
<dbReference type="SUPFAM" id="SSF55347">
    <property type="entry name" value="Glyceraldehyde-3-phosphate dehydrogenase-like, C-terminal domain"/>
    <property type="match status" value="1"/>
</dbReference>
<evidence type="ECO:0000259" key="2">
    <source>
        <dbReference type="Pfam" id="PF22725"/>
    </source>
</evidence>
<proteinExistence type="predicted"/>
<name>A0A6C0G3J2_9BACL</name>
<evidence type="ECO:0000313" key="4">
    <source>
        <dbReference type="Proteomes" id="UP000476064"/>
    </source>
</evidence>
<dbReference type="KEGG" id="plyc:GXP70_21680"/>
<organism evidence="3 4">
    <name type="scientific">Paenibacillus lycopersici</name>
    <dbReference type="NCBI Taxonomy" id="2704462"/>
    <lineage>
        <taxon>Bacteria</taxon>
        <taxon>Bacillati</taxon>
        <taxon>Bacillota</taxon>
        <taxon>Bacilli</taxon>
        <taxon>Bacillales</taxon>
        <taxon>Paenibacillaceae</taxon>
        <taxon>Paenibacillus</taxon>
    </lineage>
</organism>
<dbReference type="InterPro" id="IPR055170">
    <property type="entry name" value="GFO_IDH_MocA-like_dom"/>
</dbReference>
<evidence type="ECO:0000313" key="3">
    <source>
        <dbReference type="EMBL" id="QHT62331.1"/>
    </source>
</evidence>
<dbReference type="SUPFAM" id="SSF51735">
    <property type="entry name" value="NAD(P)-binding Rossmann-fold domains"/>
    <property type="match status" value="1"/>
</dbReference>
<accession>A0A6C0G3J2</accession>
<protein>
    <submittedName>
        <fullName evidence="3">Gfo/Idh/MocA family oxidoreductase</fullName>
    </submittedName>
</protein>
<dbReference type="PANTHER" id="PTHR43377:SF1">
    <property type="entry name" value="BILIVERDIN REDUCTASE A"/>
    <property type="match status" value="1"/>
</dbReference>
<dbReference type="Pfam" id="PF22725">
    <property type="entry name" value="GFO_IDH_MocA_C3"/>
    <property type="match status" value="1"/>
</dbReference>
<keyword evidence="4" id="KW-1185">Reference proteome</keyword>
<dbReference type="InterPro" id="IPR036291">
    <property type="entry name" value="NAD(P)-bd_dom_sf"/>
</dbReference>
<feature type="domain" description="GFO/IDH/MocA-like oxidoreductase" evidence="2">
    <location>
        <begin position="128"/>
        <end position="247"/>
    </location>
</feature>
<dbReference type="Gene3D" id="3.30.360.10">
    <property type="entry name" value="Dihydrodipicolinate Reductase, domain 2"/>
    <property type="match status" value="1"/>
</dbReference>
<gene>
    <name evidence="3" type="ORF">GXP70_21680</name>
</gene>
<evidence type="ECO:0000259" key="1">
    <source>
        <dbReference type="Pfam" id="PF01408"/>
    </source>
</evidence>
<sequence>MKVGLLGVAHMHVYAYVHGLRKLGVDIAGVAEADETRGRQAANDFNTAWSKDYDKLLASDIDAVIICSENAAHRELAIAAAQAGKHILCEKPLSDSLEGAADIVRAARSAGVKLMTAFPCRFHPAAAAMKRDIESGMLGSIRAIQGTNRGTMPGGWFVDRAKSGGGAVIDHTVHVVDLMRWIMPGANVAEVYAEIDTRFHDIPADDCGVLVFAFDNGVIASLDPSWSRTKSFPTWGDVRLEIVGSAGVSNVDLFKQNIVVHKDDTLKTSWVNWGSDMDSGLVASFVDCIKNDTPPPISGEDGLEAVRVALAAYESSLRGQPVRIGR</sequence>
<feature type="domain" description="Gfo/Idh/MocA-like oxidoreductase N-terminal" evidence="1">
    <location>
        <begin position="2"/>
        <end position="117"/>
    </location>
</feature>
<dbReference type="Pfam" id="PF01408">
    <property type="entry name" value="GFO_IDH_MocA"/>
    <property type="match status" value="1"/>
</dbReference>
<dbReference type="Gene3D" id="3.40.50.720">
    <property type="entry name" value="NAD(P)-binding Rossmann-like Domain"/>
    <property type="match status" value="1"/>
</dbReference>
<dbReference type="GO" id="GO:0000166">
    <property type="term" value="F:nucleotide binding"/>
    <property type="evidence" value="ECO:0007669"/>
    <property type="project" value="InterPro"/>
</dbReference>
<dbReference type="EMBL" id="CP048209">
    <property type="protein sequence ID" value="QHT62331.1"/>
    <property type="molecule type" value="Genomic_DNA"/>
</dbReference>
<dbReference type="PANTHER" id="PTHR43377">
    <property type="entry name" value="BILIVERDIN REDUCTASE A"/>
    <property type="match status" value="1"/>
</dbReference>
<dbReference type="InterPro" id="IPR051450">
    <property type="entry name" value="Gfo/Idh/MocA_Oxidoreductases"/>
</dbReference>
<dbReference type="AlphaFoldDB" id="A0A6C0G3J2"/>
<reference evidence="3 4" key="1">
    <citation type="submission" date="2020-01" db="EMBL/GenBank/DDBJ databases">
        <title>Paenibacillus sp. nov., isolated from tomato rhizosphere.</title>
        <authorList>
            <person name="Weon H.-Y."/>
            <person name="Lee S.A."/>
        </authorList>
    </citation>
    <scope>NUCLEOTIDE SEQUENCE [LARGE SCALE GENOMIC DNA]</scope>
    <source>
        <strain evidence="3 4">12200R-189</strain>
    </source>
</reference>